<accession>A0ABT2A1U8</accession>
<comment type="function">
    <text evidence="10">Can catalyze the hydrolysis of ATP in the presence of single-stranded DNA, the ATP-dependent uptake of single-stranded DNA by duplex DNA, and the ATP-dependent hybridization of homologous single-stranded DNAs. It interacts with LexA causing its activation and leading to its autocatalytic cleavage.</text>
</comment>
<keyword evidence="5" id="KW-0227">DNA damage</keyword>
<evidence type="ECO:0000256" key="6">
    <source>
        <dbReference type="ARBA" id="ARBA00022777"/>
    </source>
</evidence>
<protein>
    <recommendedName>
        <fullName evidence="1">non-specific serine/threonine protein kinase</fullName>
        <ecNumber evidence="1">2.7.11.1</ecNumber>
    </recommendedName>
</protein>
<reference evidence="13 14" key="1">
    <citation type="submission" date="2022-08" db="EMBL/GenBank/DDBJ databases">
        <title>Reclassification of Massilia species as members of the genera Telluria, Duganella, Pseudoduganella, Mokoshia gen. nov. and Zemynaea gen. nov. using orthogonal and non-orthogonal genome-based approaches.</title>
        <authorList>
            <person name="Bowman J.P."/>
        </authorList>
    </citation>
    <scope>NUCLEOTIDE SEQUENCE [LARGE SCALE GENOMIC DNA]</scope>
    <source>
        <strain evidence="13 14">LMG 28164</strain>
    </source>
</reference>
<dbReference type="PROSITE" id="PS51146">
    <property type="entry name" value="KAIC"/>
    <property type="match status" value="2"/>
</dbReference>
<gene>
    <name evidence="13" type="ORF">NX782_02970</name>
</gene>
<evidence type="ECO:0000256" key="7">
    <source>
        <dbReference type="ARBA" id="ARBA00022801"/>
    </source>
</evidence>
<dbReference type="Pfam" id="PF06745">
    <property type="entry name" value="ATPase"/>
    <property type="match status" value="2"/>
</dbReference>
<keyword evidence="2" id="KW-0597">Phosphoprotein</keyword>
<evidence type="ECO:0000256" key="1">
    <source>
        <dbReference type="ARBA" id="ARBA00012513"/>
    </source>
</evidence>
<dbReference type="InterPro" id="IPR030665">
    <property type="entry name" value="KaiC"/>
</dbReference>
<keyword evidence="6" id="KW-0418">Kinase</keyword>
<dbReference type="SUPFAM" id="SSF52540">
    <property type="entry name" value="P-loop containing nucleoside triphosphate hydrolases"/>
    <property type="match status" value="2"/>
</dbReference>
<dbReference type="PANTHER" id="PTHR42926">
    <property type="match status" value="1"/>
</dbReference>
<keyword evidence="4" id="KW-0677">Repeat</keyword>
<dbReference type="InterPro" id="IPR051347">
    <property type="entry name" value="Circadian_clock_KaiC-rel"/>
</dbReference>
<dbReference type="Proteomes" id="UP001205560">
    <property type="component" value="Unassembled WGS sequence"/>
</dbReference>
<keyword evidence="9" id="KW-0234">DNA repair</keyword>
<evidence type="ECO:0000259" key="12">
    <source>
        <dbReference type="PROSITE" id="PS51146"/>
    </source>
</evidence>
<evidence type="ECO:0000256" key="2">
    <source>
        <dbReference type="ARBA" id="ARBA00022553"/>
    </source>
</evidence>
<dbReference type="EMBL" id="JANUGX010000002">
    <property type="protein sequence ID" value="MCS0588163.1"/>
    <property type="molecule type" value="Genomic_DNA"/>
</dbReference>
<evidence type="ECO:0000256" key="4">
    <source>
        <dbReference type="ARBA" id="ARBA00022737"/>
    </source>
</evidence>
<evidence type="ECO:0000256" key="8">
    <source>
        <dbReference type="ARBA" id="ARBA00023125"/>
    </source>
</evidence>
<keyword evidence="14" id="KW-1185">Reference proteome</keyword>
<dbReference type="InterPro" id="IPR010624">
    <property type="entry name" value="KaiC_dom"/>
</dbReference>
<feature type="domain" description="RecA family profile 1" evidence="11">
    <location>
        <begin position="8"/>
        <end position="65"/>
    </location>
</feature>
<comment type="caution">
    <text evidence="13">The sequence shown here is derived from an EMBL/GenBank/DDBJ whole genome shotgun (WGS) entry which is preliminary data.</text>
</comment>
<dbReference type="InterPro" id="IPR003593">
    <property type="entry name" value="AAA+_ATPase"/>
</dbReference>
<evidence type="ECO:0000256" key="3">
    <source>
        <dbReference type="ARBA" id="ARBA00022679"/>
    </source>
</evidence>
<evidence type="ECO:0000256" key="9">
    <source>
        <dbReference type="ARBA" id="ARBA00023204"/>
    </source>
</evidence>
<dbReference type="CDD" id="cd19488">
    <property type="entry name" value="KaiC-like_N"/>
    <property type="match status" value="1"/>
</dbReference>
<keyword evidence="7" id="KW-0378">Hydrolase</keyword>
<dbReference type="PROSITE" id="PS50162">
    <property type="entry name" value="RECA_2"/>
    <property type="match status" value="1"/>
</dbReference>
<feature type="domain" description="KaiC" evidence="12">
    <location>
        <begin position="254"/>
        <end position="483"/>
    </location>
</feature>
<dbReference type="PIRSF" id="PIRSF039117">
    <property type="entry name" value="KaiC"/>
    <property type="match status" value="1"/>
</dbReference>
<keyword evidence="8" id="KW-0238">DNA-binding</keyword>
<dbReference type="Gene3D" id="3.40.50.300">
    <property type="entry name" value="P-loop containing nucleotide triphosphate hydrolases"/>
    <property type="match status" value="2"/>
</dbReference>
<evidence type="ECO:0000256" key="5">
    <source>
        <dbReference type="ARBA" id="ARBA00022763"/>
    </source>
</evidence>
<evidence type="ECO:0000259" key="11">
    <source>
        <dbReference type="PROSITE" id="PS50162"/>
    </source>
</evidence>
<dbReference type="InterPro" id="IPR014774">
    <property type="entry name" value="KaiC-like_dom"/>
</dbReference>
<feature type="domain" description="KaiC" evidence="12">
    <location>
        <begin position="10"/>
        <end position="253"/>
    </location>
</feature>
<proteinExistence type="predicted"/>
<keyword evidence="3" id="KW-0808">Transferase</keyword>
<dbReference type="PANTHER" id="PTHR42926:SF1">
    <property type="entry name" value="CIRCADIAN CLOCK OSCILLATOR PROTEIN KAIC 1"/>
    <property type="match status" value="1"/>
</dbReference>
<dbReference type="SMART" id="SM00382">
    <property type="entry name" value="AAA"/>
    <property type="match status" value="2"/>
</dbReference>
<sequence>MSIQNTSSTAFISTGIPGLDNVLGGGLTRDRLYLVEGDPGAGKTTLALQFLAEGAARGETVLYITLAETEVELRAVAQAHGMSLEGVTVQEVIPDESLLAPGEQYTVLHPTEVELGETNNLILKLVEKLNPSRVVLDSLSELQLLSGSPLRYRRHVLALKQYFAKRSCTAILLDDKTSVQGDQQVRSVAHCVISLQHTDSEYGAERRLVRILKYRGVAFRRGPHDYSIHTGGLVVYPRIVAAETRELKHRAQIGSGLPALDMLLGGGIEEGSSTLVSGPPGTGKSSVAVQFVKAMTDRGQRAAIFLFEESFNTLLNRSDGIGIDLRTPHAAGLLSVHQIDPAEMSPGEFSHAVCGAADHGARVIVIDSLNGYMNAMPEAGFLTTHLHEILTYLGQRGVVTFLVGVQQGIVGNTMSTGMDVSYMADNVLILRYFEAQGAVQKAISVFKKRGSVHETTLRHFEITRDGLAVGPVLSNFQGILTGVPTILEAGKSQAAPTFVA</sequence>
<evidence type="ECO:0000313" key="14">
    <source>
        <dbReference type="Proteomes" id="UP001205560"/>
    </source>
</evidence>
<name>A0ABT2A1U8_9BURK</name>
<dbReference type="RefSeq" id="WP_258844005.1">
    <property type="nucleotide sequence ID" value="NZ_JANUGX010000002.1"/>
</dbReference>
<organism evidence="13 14">
    <name type="scientific">Massilia norwichensis</name>
    <dbReference type="NCBI Taxonomy" id="1442366"/>
    <lineage>
        <taxon>Bacteria</taxon>
        <taxon>Pseudomonadati</taxon>
        <taxon>Pseudomonadota</taxon>
        <taxon>Betaproteobacteria</taxon>
        <taxon>Burkholderiales</taxon>
        <taxon>Oxalobacteraceae</taxon>
        <taxon>Telluria group</taxon>
        <taxon>Massilia</taxon>
    </lineage>
</organism>
<evidence type="ECO:0000313" key="13">
    <source>
        <dbReference type="EMBL" id="MCS0588163.1"/>
    </source>
</evidence>
<dbReference type="InterPro" id="IPR027417">
    <property type="entry name" value="P-loop_NTPase"/>
</dbReference>
<dbReference type="EC" id="2.7.11.1" evidence="1"/>
<dbReference type="InterPro" id="IPR020588">
    <property type="entry name" value="RecA_ATP-bd"/>
</dbReference>
<evidence type="ECO:0000256" key="10">
    <source>
        <dbReference type="ARBA" id="ARBA00025580"/>
    </source>
</evidence>